<dbReference type="KEGG" id="pus:CKA81_15160"/>
<sequence length="217" mass="23487">MTFRNGLNSLLRPEDSVLVLIDHQPYQLTNLNSHDPQTVVNNSTALAKSAKAFGVPTILTSVIAERGGVIFPQITDVFPGQEVIDRTFINTWEDKKVVDAVKATGRKQLIIAGLWTEVCVALPAIQALGEGWDVTVVTDASGGVSVEAHEVAIQRMIAAGANVMTWLAVAAEWQRDWARLEHVAELTEILKQHAAGSGIAYLWEQQLLNTPVPSSAG</sequence>
<evidence type="ECO:0000259" key="1">
    <source>
        <dbReference type="Pfam" id="PF00857"/>
    </source>
</evidence>
<keyword evidence="3" id="KW-1185">Reference proteome</keyword>
<dbReference type="Pfam" id="PF00857">
    <property type="entry name" value="Isochorismatase"/>
    <property type="match status" value="1"/>
</dbReference>
<dbReference type="EMBL" id="CP022987">
    <property type="protein sequence ID" value="QAA95049.1"/>
    <property type="molecule type" value="Genomic_DNA"/>
</dbReference>
<dbReference type="Gene3D" id="3.40.50.850">
    <property type="entry name" value="Isochorismatase-like"/>
    <property type="match status" value="1"/>
</dbReference>
<evidence type="ECO:0000313" key="3">
    <source>
        <dbReference type="Proteomes" id="UP000283474"/>
    </source>
</evidence>
<dbReference type="PANTHER" id="PTHR43559:SF3">
    <property type="entry name" value="HYDROLASE YCAC-RELATED"/>
    <property type="match status" value="1"/>
</dbReference>
<dbReference type="PANTHER" id="PTHR43559">
    <property type="entry name" value="HYDROLASE YCAC-RELATED"/>
    <property type="match status" value="1"/>
</dbReference>
<name>A0A410GFK0_9BURK</name>
<dbReference type="OrthoDB" id="9789777at2"/>
<dbReference type="Proteomes" id="UP000283474">
    <property type="component" value="Chromosome"/>
</dbReference>
<proteinExistence type="predicted"/>
<dbReference type="InterPro" id="IPR036380">
    <property type="entry name" value="Isochorismatase-like_sf"/>
</dbReference>
<evidence type="ECO:0000313" key="2">
    <source>
        <dbReference type="EMBL" id="QAA95049.1"/>
    </source>
</evidence>
<dbReference type="SUPFAM" id="SSF52499">
    <property type="entry name" value="Isochorismatase-like hydrolases"/>
    <property type="match status" value="1"/>
</dbReference>
<dbReference type="InterPro" id="IPR053152">
    <property type="entry name" value="Hydrolase_YcaC-like"/>
</dbReference>
<organism evidence="2 3">
    <name type="scientific">Pollutimonas thiosulfatoxidans</name>
    <dbReference type="NCBI Taxonomy" id="2028345"/>
    <lineage>
        <taxon>Bacteria</taxon>
        <taxon>Pseudomonadati</taxon>
        <taxon>Pseudomonadota</taxon>
        <taxon>Betaproteobacteria</taxon>
        <taxon>Burkholderiales</taxon>
        <taxon>Alcaligenaceae</taxon>
        <taxon>Pollutimonas</taxon>
    </lineage>
</organism>
<gene>
    <name evidence="2" type="ORF">CKA81_15160</name>
</gene>
<keyword evidence="2" id="KW-0378">Hydrolase</keyword>
<dbReference type="AlphaFoldDB" id="A0A410GFK0"/>
<dbReference type="InterPro" id="IPR000868">
    <property type="entry name" value="Isochorismatase-like_dom"/>
</dbReference>
<feature type="domain" description="Isochorismatase-like" evidence="1">
    <location>
        <begin position="16"/>
        <end position="166"/>
    </location>
</feature>
<dbReference type="GO" id="GO:0016787">
    <property type="term" value="F:hydrolase activity"/>
    <property type="evidence" value="ECO:0007669"/>
    <property type="project" value="UniProtKB-KW"/>
</dbReference>
<accession>A0A410GFK0</accession>
<dbReference type="CDD" id="cd01012">
    <property type="entry name" value="YcaC_related"/>
    <property type="match status" value="1"/>
</dbReference>
<dbReference type="RefSeq" id="WP_128356038.1">
    <property type="nucleotide sequence ID" value="NZ_CP022987.1"/>
</dbReference>
<reference evidence="2 3" key="1">
    <citation type="submission" date="2017-08" db="EMBL/GenBank/DDBJ databases">
        <authorList>
            <person name="Park S.-J."/>
            <person name="Kim H."/>
        </authorList>
    </citation>
    <scope>NUCLEOTIDE SEQUENCE [LARGE SCALE GENOMIC DNA]</scope>
    <source>
        <strain evidence="3">ye3</strain>
    </source>
</reference>
<protein>
    <submittedName>
        <fullName evidence="2">Hydrolase</fullName>
    </submittedName>
</protein>